<evidence type="ECO:0000313" key="1">
    <source>
        <dbReference type="EMBL" id="MFC3456785.1"/>
    </source>
</evidence>
<accession>A0ABV7PCA5</accession>
<evidence type="ECO:0008006" key="3">
    <source>
        <dbReference type="Google" id="ProtNLM"/>
    </source>
</evidence>
<comment type="caution">
    <text evidence="1">The sequence shown here is derived from an EMBL/GenBank/DDBJ whole genome shotgun (WGS) entry which is preliminary data.</text>
</comment>
<dbReference type="SUPFAM" id="SSF53448">
    <property type="entry name" value="Nucleotide-diphospho-sugar transferases"/>
    <property type="match status" value="1"/>
</dbReference>
<sequence>MIAARHAVAVVIVTTCRASLARALRSVFRQRLEGAGGRIQVLVGVDCDPHQRLQGLLASVAPECPPHVTLSVINLGYSTSQRHGGPHASFYGGSLRSALTLLADARVVVYLDDDDWLKEEHCARILRAIEGRKWAFSYSIYADGNTGREWCVDELESVGVGRGLYAQALGGFVRPSGLAIDKLQLLHVVHLWSCAAFASGDGEDRLVFEQLRREPHGCTGVATVCCALDPNDALHARRVEFMRSRGVEYTGEAKIESSRAAPGG</sequence>
<dbReference type="Proteomes" id="UP001595665">
    <property type="component" value="Unassembled WGS sequence"/>
</dbReference>
<evidence type="ECO:0000313" key="2">
    <source>
        <dbReference type="Proteomes" id="UP001595665"/>
    </source>
</evidence>
<reference evidence="2" key="1">
    <citation type="journal article" date="2019" name="Int. J. Syst. Evol. Microbiol.">
        <title>The Global Catalogue of Microorganisms (GCM) 10K type strain sequencing project: providing services to taxonomists for standard genome sequencing and annotation.</title>
        <authorList>
            <consortium name="The Broad Institute Genomics Platform"/>
            <consortium name="The Broad Institute Genome Sequencing Center for Infectious Disease"/>
            <person name="Wu L."/>
            <person name="Ma J."/>
        </authorList>
    </citation>
    <scope>NUCLEOTIDE SEQUENCE [LARGE SCALE GENOMIC DNA]</scope>
    <source>
        <strain evidence="2">CCM 7480</strain>
    </source>
</reference>
<name>A0ABV7PCA5_9BURK</name>
<dbReference type="RefSeq" id="WP_379732863.1">
    <property type="nucleotide sequence ID" value="NZ_JBHRVV010000001.1"/>
</dbReference>
<gene>
    <name evidence="1" type="ORF">ACFOPH_00770</name>
</gene>
<dbReference type="InterPro" id="IPR029044">
    <property type="entry name" value="Nucleotide-diphossugar_trans"/>
</dbReference>
<organism evidence="1 2">
    <name type="scientific">Massilia haematophila</name>
    <dbReference type="NCBI Taxonomy" id="457923"/>
    <lineage>
        <taxon>Bacteria</taxon>
        <taxon>Pseudomonadati</taxon>
        <taxon>Pseudomonadota</taxon>
        <taxon>Betaproteobacteria</taxon>
        <taxon>Burkholderiales</taxon>
        <taxon>Oxalobacteraceae</taxon>
        <taxon>Telluria group</taxon>
        <taxon>Massilia</taxon>
    </lineage>
</organism>
<dbReference type="EMBL" id="JBHRVV010000001">
    <property type="protein sequence ID" value="MFC3456785.1"/>
    <property type="molecule type" value="Genomic_DNA"/>
</dbReference>
<keyword evidence="2" id="KW-1185">Reference proteome</keyword>
<proteinExistence type="predicted"/>
<protein>
    <recommendedName>
        <fullName evidence="3">Glycosyltransferase 2-like domain-containing protein</fullName>
    </recommendedName>
</protein>